<proteinExistence type="predicted"/>
<dbReference type="Proteomes" id="UP001224325">
    <property type="component" value="Chromosome"/>
</dbReference>
<gene>
    <name evidence="1" type="ORF">QLS71_001270</name>
</gene>
<evidence type="ECO:0000313" key="1">
    <source>
        <dbReference type="EMBL" id="XBL14658.1"/>
    </source>
</evidence>
<name>A0AAU7EHR4_9FLAO</name>
<sequence length="98" mass="11631">MDCKNEITYAKPYYKLVRIVWIETIDTYFKFINWVAGEFDLFLQDDSDGLKIYYPSGRLNIKSIDNKLQITIMSKSKLVCEKINIQLHSIYNQIDQNL</sequence>
<reference evidence="1" key="1">
    <citation type="submission" date="2024-04" db="EMBL/GenBank/DDBJ databases">
        <title>Mariniflexile litorale, isolated from the shallow sediments of the Sea of Japan.</title>
        <authorList>
            <person name="Romanenko L."/>
            <person name="Isaeva M."/>
        </authorList>
    </citation>
    <scope>NUCLEOTIDE SEQUENCE [LARGE SCALE GENOMIC DNA]</scope>
    <source>
        <strain evidence="1">KMM 9835</strain>
    </source>
</reference>
<organism evidence="1 2">
    <name type="scientific">Mariniflexile litorale</name>
    <dbReference type="NCBI Taxonomy" id="3045158"/>
    <lineage>
        <taxon>Bacteria</taxon>
        <taxon>Pseudomonadati</taxon>
        <taxon>Bacteroidota</taxon>
        <taxon>Flavobacteriia</taxon>
        <taxon>Flavobacteriales</taxon>
        <taxon>Flavobacteriaceae</taxon>
        <taxon>Mariniflexile</taxon>
    </lineage>
</organism>
<evidence type="ECO:0000313" key="2">
    <source>
        <dbReference type="Proteomes" id="UP001224325"/>
    </source>
</evidence>
<accession>A0AAU7EHR4</accession>
<keyword evidence="2" id="KW-1185">Reference proteome</keyword>
<dbReference type="EMBL" id="CP155618">
    <property type="protein sequence ID" value="XBL14658.1"/>
    <property type="molecule type" value="Genomic_DNA"/>
</dbReference>
<protein>
    <submittedName>
        <fullName evidence="1">Uncharacterized protein</fullName>
    </submittedName>
</protein>
<dbReference type="AlphaFoldDB" id="A0AAU7EHR4"/>
<dbReference type="KEGG" id="mlil:QLS71_001270"/>
<dbReference type="RefSeq" id="WP_308991346.1">
    <property type="nucleotide sequence ID" value="NZ_CP155618.1"/>
</dbReference>